<feature type="domain" description="D-glutamate N-acetyltransferase-like N-terminal" evidence="2">
    <location>
        <begin position="62"/>
        <end position="149"/>
    </location>
</feature>
<proteinExistence type="predicted"/>
<dbReference type="AlphaFoldDB" id="A0A5C6AW75"/>
<evidence type="ECO:0000259" key="1">
    <source>
        <dbReference type="Pfam" id="PF07755"/>
    </source>
</evidence>
<accession>A0A5C6AW75</accession>
<evidence type="ECO:0000313" key="3">
    <source>
        <dbReference type="EMBL" id="TWU03399.1"/>
    </source>
</evidence>
<evidence type="ECO:0008006" key="5">
    <source>
        <dbReference type="Google" id="ProtNLM"/>
    </source>
</evidence>
<comment type="caution">
    <text evidence="3">The sequence shown here is derived from an EMBL/GenBank/DDBJ whole genome shotgun (WGS) entry which is preliminary data.</text>
</comment>
<dbReference type="EMBL" id="SJPM01000001">
    <property type="protein sequence ID" value="TWU03399.1"/>
    <property type="molecule type" value="Genomic_DNA"/>
</dbReference>
<evidence type="ECO:0000313" key="4">
    <source>
        <dbReference type="Proteomes" id="UP000316213"/>
    </source>
</evidence>
<dbReference type="PIRSF" id="PIRSF026760">
    <property type="entry name" value="UCP026760"/>
    <property type="match status" value="1"/>
</dbReference>
<dbReference type="InterPro" id="IPR035086">
    <property type="entry name" value="DgcN-like_C"/>
</dbReference>
<dbReference type="InterPro" id="IPR027417">
    <property type="entry name" value="P-loop_NTPase"/>
</dbReference>
<gene>
    <name evidence="3" type="ORF">Pla100_03200</name>
</gene>
<name>A0A5C6AW75_9BACT</name>
<dbReference type="Proteomes" id="UP000316213">
    <property type="component" value="Unassembled WGS sequence"/>
</dbReference>
<reference evidence="3 4" key="1">
    <citation type="submission" date="2019-02" db="EMBL/GenBank/DDBJ databases">
        <title>Deep-cultivation of Planctomycetes and their phenomic and genomic characterization uncovers novel biology.</title>
        <authorList>
            <person name="Wiegand S."/>
            <person name="Jogler M."/>
            <person name="Boedeker C."/>
            <person name="Pinto D."/>
            <person name="Vollmers J."/>
            <person name="Rivas-Marin E."/>
            <person name="Kohn T."/>
            <person name="Peeters S.H."/>
            <person name="Heuer A."/>
            <person name="Rast P."/>
            <person name="Oberbeckmann S."/>
            <person name="Bunk B."/>
            <person name="Jeske O."/>
            <person name="Meyerdierks A."/>
            <person name="Storesund J.E."/>
            <person name="Kallscheuer N."/>
            <person name="Luecker S."/>
            <person name="Lage O.M."/>
            <person name="Pohl T."/>
            <person name="Merkel B.J."/>
            <person name="Hornburger P."/>
            <person name="Mueller R.-W."/>
            <person name="Bruemmer F."/>
            <person name="Labrenz M."/>
            <person name="Spormann A.M."/>
            <person name="Op Den Camp H."/>
            <person name="Overmann J."/>
            <person name="Amann R."/>
            <person name="Jetten M.S.M."/>
            <person name="Mascher T."/>
            <person name="Medema M.H."/>
            <person name="Devos D.P."/>
            <person name="Kaster A.-K."/>
            <person name="Ovreas L."/>
            <person name="Rohde M."/>
            <person name="Galperin M.Y."/>
            <person name="Jogler C."/>
        </authorList>
    </citation>
    <scope>NUCLEOTIDE SEQUENCE [LARGE SCALE GENOMIC DNA]</scope>
    <source>
        <strain evidence="3 4">Pla100</strain>
    </source>
</reference>
<organism evidence="3 4">
    <name type="scientific">Neorhodopirellula pilleata</name>
    <dbReference type="NCBI Taxonomy" id="2714738"/>
    <lineage>
        <taxon>Bacteria</taxon>
        <taxon>Pseudomonadati</taxon>
        <taxon>Planctomycetota</taxon>
        <taxon>Planctomycetia</taxon>
        <taxon>Pirellulales</taxon>
        <taxon>Pirellulaceae</taxon>
        <taxon>Neorhodopirellula</taxon>
    </lineage>
</organism>
<protein>
    <recommendedName>
        <fullName evidence="5">DUF1611 domain-containing protein</fullName>
    </recommendedName>
</protein>
<feature type="domain" description="D-glutamate N-acetyltransferase-like C-terminal" evidence="1">
    <location>
        <begin position="157"/>
        <end position="351"/>
    </location>
</feature>
<dbReference type="Pfam" id="PF17396">
    <property type="entry name" value="DUF1611_N"/>
    <property type="match status" value="1"/>
</dbReference>
<keyword evidence="4" id="KW-1185">Reference proteome</keyword>
<dbReference type="PANTHER" id="PTHR40690:SF1">
    <property type="entry name" value="DUF1611 DOMAIN-CONTAINING PROTEIN"/>
    <property type="match status" value="1"/>
</dbReference>
<dbReference type="Pfam" id="PF07755">
    <property type="entry name" value="DUF1611"/>
    <property type="match status" value="1"/>
</dbReference>
<dbReference type="InterPro" id="IPR035402">
    <property type="entry name" value="DgcN-like_N"/>
</dbReference>
<dbReference type="OrthoDB" id="9778498at2"/>
<dbReference type="PANTHER" id="PTHR40690">
    <property type="entry name" value="GLL3100 PROTEIN"/>
    <property type="match status" value="1"/>
</dbReference>
<sequence length="365" mass="39404">MSTSVAKTLSAQPTDLYARIRSYHRIVVLTEGFSKPFCAKTAMSLLRYRHSDVIAVLDATEDGKFADELFGVGETVPVVSSLDNLDADSLFLGTALTGGALPAAWRNIILNALVRGMDVVSGMHDFLSDDPEFSRVAKENGALLIDVRRNNEHVTSTGVPFRSECLRVHTVGQDCSLGKMVVSLEVQRELANRGEDAQFVATGQTGIMISGAGVPVDCVVSDFVNGSVEALIRRNEHHDMLLIEGQGSISHPSFSAVTMGLLHGCAPDGLIYCYEVGRESVKGLSSVALLPHRTMIDAYLANASLRHPSKLIGIAMNSRSVSATQADAERERMQQEYGLPVCDVYRHGATCLADAVLNLKRELGK</sequence>
<dbReference type="InterPro" id="IPR011669">
    <property type="entry name" value="DgcN-like"/>
</dbReference>
<evidence type="ECO:0000259" key="2">
    <source>
        <dbReference type="Pfam" id="PF17396"/>
    </source>
</evidence>
<dbReference type="Gene3D" id="3.40.50.300">
    <property type="entry name" value="P-loop containing nucleotide triphosphate hydrolases"/>
    <property type="match status" value="1"/>
</dbReference>
<dbReference type="SUPFAM" id="SSF52540">
    <property type="entry name" value="P-loop containing nucleoside triphosphate hydrolases"/>
    <property type="match status" value="1"/>
</dbReference>
<dbReference type="Gene3D" id="3.40.50.720">
    <property type="entry name" value="NAD(P)-binding Rossmann-like Domain"/>
    <property type="match status" value="1"/>
</dbReference>